<comment type="caution">
    <text evidence="1">The sequence shown here is derived from an EMBL/GenBank/DDBJ whole genome shotgun (WGS) entry which is preliminary data.</text>
</comment>
<evidence type="ECO:0000313" key="1">
    <source>
        <dbReference type="EMBL" id="EHK21738.1"/>
    </source>
</evidence>
<organism evidence="1 2">
    <name type="scientific">Hypocrea virens (strain Gv29-8 / FGSC 10586)</name>
    <name type="common">Gliocladium virens</name>
    <name type="synonym">Trichoderma virens</name>
    <dbReference type="NCBI Taxonomy" id="413071"/>
    <lineage>
        <taxon>Eukaryota</taxon>
        <taxon>Fungi</taxon>
        <taxon>Dikarya</taxon>
        <taxon>Ascomycota</taxon>
        <taxon>Pezizomycotina</taxon>
        <taxon>Sordariomycetes</taxon>
        <taxon>Hypocreomycetidae</taxon>
        <taxon>Hypocreales</taxon>
        <taxon>Hypocreaceae</taxon>
        <taxon>Trichoderma</taxon>
    </lineage>
</organism>
<reference evidence="1 2" key="1">
    <citation type="journal article" date="2011" name="Genome Biol.">
        <title>Comparative genome sequence analysis underscores mycoparasitism as the ancestral life style of Trichoderma.</title>
        <authorList>
            <person name="Kubicek C.P."/>
            <person name="Herrera-Estrella A."/>
            <person name="Seidl-Seiboth V."/>
            <person name="Martinez D.A."/>
            <person name="Druzhinina I.S."/>
            <person name="Thon M."/>
            <person name="Zeilinger S."/>
            <person name="Casas-Flores S."/>
            <person name="Horwitz B.A."/>
            <person name="Mukherjee P.K."/>
            <person name="Mukherjee M."/>
            <person name="Kredics L."/>
            <person name="Alcaraz L.D."/>
            <person name="Aerts A."/>
            <person name="Antal Z."/>
            <person name="Atanasova L."/>
            <person name="Cervantes-Badillo M.G."/>
            <person name="Challacombe J."/>
            <person name="Chertkov O."/>
            <person name="McCluskey K."/>
            <person name="Coulpier F."/>
            <person name="Deshpande N."/>
            <person name="von Doehren H."/>
            <person name="Ebbole D.J."/>
            <person name="Esquivel-Naranjo E.U."/>
            <person name="Fekete E."/>
            <person name="Flipphi M."/>
            <person name="Glaser F."/>
            <person name="Gomez-Rodriguez E.Y."/>
            <person name="Gruber S."/>
            <person name="Han C."/>
            <person name="Henrissat B."/>
            <person name="Hermosa R."/>
            <person name="Hernandez-Onate M."/>
            <person name="Karaffa L."/>
            <person name="Kosti I."/>
            <person name="Le Crom S."/>
            <person name="Lindquist E."/>
            <person name="Lucas S."/>
            <person name="Luebeck M."/>
            <person name="Luebeck P.S."/>
            <person name="Margeot A."/>
            <person name="Metz B."/>
            <person name="Misra M."/>
            <person name="Nevalainen H."/>
            <person name="Omann M."/>
            <person name="Packer N."/>
            <person name="Perrone G."/>
            <person name="Uresti-Rivera E.E."/>
            <person name="Salamov A."/>
            <person name="Schmoll M."/>
            <person name="Seiboth B."/>
            <person name="Shapiro H."/>
            <person name="Sukno S."/>
            <person name="Tamayo-Ramos J.A."/>
            <person name="Tisch D."/>
            <person name="Wiest A."/>
            <person name="Wilkinson H.H."/>
            <person name="Zhang M."/>
            <person name="Coutinho P.M."/>
            <person name="Kenerley C.M."/>
            <person name="Monte E."/>
            <person name="Baker S.E."/>
            <person name="Grigoriev I.V."/>
        </authorList>
    </citation>
    <scope>NUCLEOTIDE SEQUENCE [LARGE SCALE GENOMIC DNA]</scope>
    <source>
        <strain evidence="2">Gv29-8 / FGSC 10586</strain>
    </source>
</reference>
<dbReference type="Proteomes" id="UP000007115">
    <property type="component" value="Unassembled WGS sequence"/>
</dbReference>
<dbReference type="GeneID" id="25790169"/>
<evidence type="ECO:0000313" key="2">
    <source>
        <dbReference type="Proteomes" id="UP000007115"/>
    </source>
</evidence>
<dbReference type="RefSeq" id="XP_013955932.1">
    <property type="nucleotide sequence ID" value="XM_014100457.1"/>
</dbReference>
<dbReference type="InParanoid" id="G9MV15"/>
<dbReference type="HOGENOM" id="CLU_990653_0_0_1"/>
<proteinExistence type="predicted"/>
<gene>
    <name evidence="1" type="ORF">TRIVIDRAFT_201769</name>
</gene>
<dbReference type="OrthoDB" id="3862662at2759"/>
<dbReference type="EMBL" id="ABDF02000065">
    <property type="protein sequence ID" value="EHK21738.1"/>
    <property type="molecule type" value="Genomic_DNA"/>
</dbReference>
<dbReference type="AlphaFoldDB" id="G9MV15"/>
<protein>
    <submittedName>
        <fullName evidence="1">Uncharacterized protein</fullName>
    </submittedName>
</protein>
<accession>G9MV15</accession>
<keyword evidence="2" id="KW-1185">Reference proteome</keyword>
<name>G9MV15_HYPVG</name>
<dbReference type="VEuPathDB" id="FungiDB:TRIVIDRAFT_201769"/>
<sequence length="281" mass="32185">MYHELRPLIPSAVTYNTLSRDLLTCPGEADTDIPNYVEPTDMFKLAKVFVHLGRVSLVGHIEDPPDDLPISTALDSEELAEATRFSNSEQERRDQGCFALLIESTKLLGQVLKNTSSRQSNFLKNQAFQLHEQINQLDNTLKSLILASENEAAKWDLDIQNQLFPCYSAILVLHQYHYKRVRQRSIGLEWDNEMHLAIKPIVDRVILACKEIIQQPEQKLDFASPFLLHSIYTVALAGSNQHRMSMENKYMLQKALEKLSGRWKAAGAYLEMLEAYRVLRL</sequence>